<gene>
    <name evidence="1" type="ORF">RPERSI_LOCUS16297</name>
</gene>
<accession>A0ACA9QYU3</accession>
<evidence type="ECO:0000313" key="1">
    <source>
        <dbReference type="EMBL" id="CAG8770051.1"/>
    </source>
</evidence>
<evidence type="ECO:0000313" key="2">
    <source>
        <dbReference type="Proteomes" id="UP000789920"/>
    </source>
</evidence>
<reference evidence="1" key="1">
    <citation type="submission" date="2021-06" db="EMBL/GenBank/DDBJ databases">
        <authorList>
            <person name="Kallberg Y."/>
            <person name="Tangrot J."/>
            <person name="Rosling A."/>
        </authorList>
    </citation>
    <scope>NUCLEOTIDE SEQUENCE</scope>
    <source>
        <strain evidence="1">MA461A</strain>
    </source>
</reference>
<feature type="non-terminal residue" evidence="1">
    <location>
        <position position="110"/>
    </location>
</feature>
<dbReference type="Proteomes" id="UP000789920">
    <property type="component" value="Unassembled WGS sequence"/>
</dbReference>
<proteinExistence type="predicted"/>
<sequence>MITPNDRVNENEEYKKIFYIEGESLYCTFCKCIINYKNKFLLDQHLKTDKHKTNKHKAKGNPQEINKPAPNINTCREERDAINIDLIHALTRSNILLEKVDKLKPFFLKY</sequence>
<protein>
    <submittedName>
        <fullName evidence="1">27078_t:CDS:1</fullName>
    </submittedName>
</protein>
<name>A0ACA9QYU3_9GLOM</name>
<keyword evidence="2" id="KW-1185">Reference proteome</keyword>
<dbReference type="EMBL" id="CAJVQC010040096">
    <property type="protein sequence ID" value="CAG8770051.1"/>
    <property type="molecule type" value="Genomic_DNA"/>
</dbReference>
<comment type="caution">
    <text evidence="1">The sequence shown here is derived from an EMBL/GenBank/DDBJ whole genome shotgun (WGS) entry which is preliminary data.</text>
</comment>
<organism evidence="1 2">
    <name type="scientific">Racocetra persica</name>
    <dbReference type="NCBI Taxonomy" id="160502"/>
    <lineage>
        <taxon>Eukaryota</taxon>
        <taxon>Fungi</taxon>
        <taxon>Fungi incertae sedis</taxon>
        <taxon>Mucoromycota</taxon>
        <taxon>Glomeromycotina</taxon>
        <taxon>Glomeromycetes</taxon>
        <taxon>Diversisporales</taxon>
        <taxon>Gigasporaceae</taxon>
        <taxon>Racocetra</taxon>
    </lineage>
</organism>